<dbReference type="Proteomes" id="UP000621510">
    <property type="component" value="Unassembled WGS sequence"/>
</dbReference>
<evidence type="ECO:0000313" key="3">
    <source>
        <dbReference type="Proteomes" id="UP000621510"/>
    </source>
</evidence>
<evidence type="ECO:0000256" key="1">
    <source>
        <dbReference type="SAM" id="MobiDB-lite"/>
    </source>
</evidence>
<protein>
    <submittedName>
        <fullName evidence="2">Uncharacterized protein</fullName>
    </submittedName>
</protein>
<name>A0ABS1PS80_9ACTN</name>
<evidence type="ECO:0000313" key="2">
    <source>
        <dbReference type="EMBL" id="MBL1115272.1"/>
    </source>
</evidence>
<organism evidence="2 3">
    <name type="scientific">Streptomyces endocoffeicus</name>
    <dbReference type="NCBI Taxonomy" id="2898945"/>
    <lineage>
        <taxon>Bacteria</taxon>
        <taxon>Bacillati</taxon>
        <taxon>Actinomycetota</taxon>
        <taxon>Actinomycetes</taxon>
        <taxon>Kitasatosporales</taxon>
        <taxon>Streptomycetaceae</taxon>
        <taxon>Streptomyces</taxon>
    </lineage>
</organism>
<proteinExistence type="predicted"/>
<reference evidence="2 3" key="1">
    <citation type="submission" date="2021-01" db="EMBL/GenBank/DDBJ databases">
        <title>WGS of actinomycetes isolated from Thailand.</title>
        <authorList>
            <person name="Thawai C."/>
        </authorList>
    </citation>
    <scope>NUCLEOTIDE SEQUENCE [LARGE SCALE GENOMIC DNA]</scope>
    <source>
        <strain evidence="2 3">CA3R110</strain>
    </source>
</reference>
<keyword evidence="3" id="KW-1185">Reference proteome</keyword>
<sequence>MPSDVPPVTANREWMDRDNASPLRSGVRLQPNQNRRLMGVLLANNEKAVTHRRSGAIARNRLFAAPSRRIAGKRLGADP</sequence>
<dbReference type="RefSeq" id="WP_201853068.1">
    <property type="nucleotide sequence ID" value="NZ_JAERRG010000009.1"/>
</dbReference>
<feature type="region of interest" description="Disordered" evidence="1">
    <location>
        <begin position="1"/>
        <end position="27"/>
    </location>
</feature>
<dbReference type="EMBL" id="JAERRG010000009">
    <property type="protein sequence ID" value="MBL1115272.1"/>
    <property type="molecule type" value="Genomic_DNA"/>
</dbReference>
<gene>
    <name evidence="2" type="ORF">JK364_23150</name>
</gene>
<accession>A0ABS1PS80</accession>
<comment type="caution">
    <text evidence="2">The sequence shown here is derived from an EMBL/GenBank/DDBJ whole genome shotgun (WGS) entry which is preliminary data.</text>
</comment>